<feature type="transmembrane region" description="Helical" evidence="1">
    <location>
        <begin position="420"/>
        <end position="440"/>
    </location>
</feature>
<feature type="transmembrane region" description="Helical" evidence="1">
    <location>
        <begin position="237"/>
        <end position="260"/>
    </location>
</feature>
<dbReference type="InterPro" id="IPR038731">
    <property type="entry name" value="RgtA/B/C-like"/>
</dbReference>
<feature type="transmembrane region" description="Helical" evidence="1">
    <location>
        <begin position="313"/>
        <end position="332"/>
    </location>
</feature>
<name>A0A381X5Q7_9ZZZZ</name>
<protein>
    <recommendedName>
        <fullName evidence="2">Glycosyltransferase RgtA/B/C/D-like domain-containing protein</fullName>
    </recommendedName>
</protein>
<feature type="transmembrane region" description="Helical" evidence="1">
    <location>
        <begin position="136"/>
        <end position="154"/>
    </location>
</feature>
<dbReference type="PANTHER" id="PTHR41710">
    <property type="entry name" value="GLYCOSYL TRANSFERASE, FAMILY 39"/>
    <property type="match status" value="1"/>
</dbReference>
<feature type="transmembrane region" description="Helical" evidence="1">
    <location>
        <begin position="112"/>
        <end position="129"/>
    </location>
</feature>
<proteinExistence type="predicted"/>
<dbReference type="NCBIfam" id="TIGR03663">
    <property type="entry name" value="flippase activity-associated protein Agl23"/>
    <property type="match status" value="1"/>
</dbReference>
<evidence type="ECO:0000313" key="3">
    <source>
        <dbReference type="EMBL" id="SVA59553.1"/>
    </source>
</evidence>
<feature type="transmembrane region" description="Helical" evidence="1">
    <location>
        <begin position="396"/>
        <end position="414"/>
    </location>
</feature>
<keyword evidence="1" id="KW-1133">Transmembrane helix</keyword>
<sequence length="717" mass="81062">MKISQFDLSFAEVGTYFLLALLALALRVFQLGGRAMHHDESLHAFYSWQLSEGMGLVHNPMMHGPLQMEITAGIFFLFGDSDFNARVFYAVIGTVLVVMPILFRSYLGKLGAIFTSSMLCISPAMLYFSRFARNDIIMAVFTFGLVITLWNYLATRKNKYLYIMSALLALSFGTKETAFLVTGLLGLYLVIRFLHETWKQTMEDTKLDVTTYPQLYVRLIKRATSSGKGFSKSTAPAYLSVLILLSTLTLPQWSAFAGILQTTPLLNWSNLTLVSETGNIGMPVGGGKVIASMIVAGLLGFSSYIGYKWCWSVWWRCAAIFYSCWILIYTTVLTNLGDGIRSGIWQSLGYWVVQQGEARGGQPNHYYLMITPLYEYLPFLVAIIASIYYLRIRDQFSLFLVYWAIATFVVYTVASEKMPWLLVNISLPIIVLSGRFLGRIVEFTKWNSISKIRVIITLLVPGLVTTLVWAIIEYWGDIDEPASTVIPLVLILLVGGGLYLAIRLSLKGTYKLYVSLILMGLVALLAPLTVRTSLTASYINSDIPVEMIVYTQTSPDLKTIMTGMEEMGERTGDGKRLPIKIDQTSGFTWPWSWYLRHYENVGYPTYDSESNPGDPTAKAIVVHSKNHEAASKAYSRDYLEPTRIPHRWWFPEYTYRNVNMVRFLGSTTDFSAWKRLVSYWLNREGVANNIGSEDSYLYTREGFPQLKLLSEEIRSGP</sequence>
<dbReference type="InterPro" id="IPR019962">
    <property type="entry name" value="CHP03663"/>
</dbReference>
<feature type="transmembrane region" description="Helical" evidence="1">
    <location>
        <begin position="87"/>
        <end position="106"/>
    </location>
</feature>
<dbReference type="PANTHER" id="PTHR41710:SF2">
    <property type="entry name" value="GLYCOSYL TRANSFERASE FAMILY 39_83 DOMAIN-CONTAINING PROTEIN"/>
    <property type="match status" value="1"/>
</dbReference>
<feature type="transmembrane region" description="Helical" evidence="1">
    <location>
        <begin position="484"/>
        <end position="501"/>
    </location>
</feature>
<feature type="transmembrane region" description="Helical" evidence="1">
    <location>
        <begin position="452"/>
        <end position="472"/>
    </location>
</feature>
<feature type="transmembrane region" description="Helical" evidence="1">
    <location>
        <begin position="513"/>
        <end position="530"/>
    </location>
</feature>
<feature type="transmembrane region" description="Helical" evidence="1">
    <location>
        <begin position="6"/>
        <end position="26"/>
    </location>
</feature>
<gene>
    <name evidence="3" type="ORF">METZ01_LOCUS112407</name>
</gene>
<accession>A0A381X5Q7</accession>
<feature type="domain" description="Glycosyltransferase RgtA/B/C/D-like" evidence="2">
    <location>
        <begin position="63"/>
        <end position="198"/>
    </location>
</feature>
<dbReference type="AlphaFoldDB" id="A0A381X5Q7"/>
<evidence type="ECO:0000259" key="2">
    <source>
        <dbReference type="Pfam" id="PF13231"/>
    </source>
</evidence>
<evidence type="ECO:0000256" key="1">
    <source>
        <dbReference type="SAM" id="Phobius"/>
    </source>
</evidence>
<keyword evidence="1" id="KW-0812">Transmembrane</keyword>
<keyword evidence="1" id="KW-0472">Membrane</keyword>
<organism evidence="3">
    <name type="scientific">marine metagenome</name>
    <dbReference type="NCBI Taxonomy" id="408172"/>
    <lineage>
        <taxon>unclassified sequences</taxon>
        <taxon>metagenomes</taxon>
        <taxon>ecological metagenomes</taxon>
    </lineage>
</organism>
<dbReference type="Pfam" id="PF13231">
    <property type="entry name" value="PMT_2"/>
    <property type="match status" value="1"/>
</dbReference>
<dbReference type="EMBL" id="UINC01013856">
    <property type="protein sequence ID" value="SVA59553.1"/>
    <property type="molecule type" value="Genomic_DNA"/>
</dbReference>
<feature type="transmembrane region" description="Helical" evidence="1">
    <location>
        <begin position="366"/>
        <end position="389"/>
    </location>
</feature>
<feature type="transmembrane region" description="Helical" evidence="1">
    <location>
        <begin position="160"/>
        <end position="191"/>
    </location>
</feature>
<feature type="transmembrane region" description="Helical" evidence="1">
    <location>
        <begin position="280"/>
        <end position="301"/>
    </location>
</feature>
<reference evidence="3" key="1">
    <citation type="submission" date="2018-05" db="EMBL/GenBank/DDBJ databases">
        <authorList>
            <person name="Lanie J.A."/>
            <person name="Ng W.-L."/>
            <person name="Kazmierczak K.M."/>
            <person name="Andrzejewski T.M."/>
            <person name="Davidsen T.M."/>
            <person name="Wayne K.J."/>
            <person name="Tettelin H."/>
            <person name="Glass J.I."/>
            <person name="Rusch D."/>
            <person name="Podicherti R."/>
            <person name="Tsui H.-C.T."/>
            <person name="Winkler M.E."/>
        </authorList>
    </citation>
    <scope>NUCLEOTIDE SEQUENCE</scope>
</reference>